<dbReference type="NCBIfam" id="TIGR00050">
    <property type="entry name" value="rRNA_methyl_1"/>
    <property type="match status" value="1"/>
</dbReference>
<dbReference type="Gene3D" id="3.40.1280.10">
    <property type="match status" value="1"/>
</dbReference>
<keyword evidence="4 5" id="KW-0949">S-adenosyl-L-methionine</keyword>
<comment type="function">
    <text evidence="5">Catalyzes the formation of 2'O-methylated cytidine (Cm32) or 2'O-methylated uridine (Um32) at position 32 in tRNA.</text>
</comment>
<dbReference type="GO" id="GO:0008033">
    <property type="term" value="P:tRNA processing"/>
    <property type="evidence" value="ECO:0007669"/>
    <property type="project" value="UniProtKB-KW"/>
</dbReference>
<protein>
    <recommendedName>
        <fullName evidence="5">tRNA (cytidine/uridine-2'-O-)-methyltransferase TrmJ</fullName>
        <ecNumber evidence="5">2.1.1.200</ecNumber>
    </recommendedName>
    <alternativeName>
        <fullName evidence="5">tRNA (cytidine(32)/uridine(32)-2'-O)-methyltransferase</fullName>
    </alternativeName>
    <alternativeName>
        <fullName evidence="5">tRNA Cm32/Um32 methyltransferase</fullName>
    </alternativeName>
</protein>
<dbReference type="Pfam" id="PF00588">
    <property type="entry name" value="SpoU_methylase"/>
    <property type="match status" value="1"/>
</dbReference>
<dbReference type="InterPro" id="IPR029028">
    <property type="entry name" value="Alpha/beta_knot_MTases"/>
</dbReference>
<dbReference type="GO" id="GO:0160206">
    <property type="term" value="F:tRNA (cytidine(32)/uridine(32)-2'-O)-methyltransferase activity"/>
    <property type="evidence" value="ECO:0007669"/>
    <property type="project" value="UniProtKB-EC"/>
</dbReference>
<comment type="catalytic activity">
    <reaction evidence="5">
        <text>cytidine(32) in tRNA + S-adenosyl-L-methionine = 2'-O-methylcytidine(32) in tRNA + S-adenosyl-L-homocysteine + H(+)</text>
        <dbReference type="Rhea" id="RHEA:42932"/>
        <dbReference type="Rhea" id="RHEA-COMP:10288"/>
        <dbReference type="Rhea" id="RHEA-COMP:10289"/>
        <dbReference type="ChEBI" id="CHEBI:15378"/>
        <dbReference type="ChEBI" id="CHEBI:57856"/>
        <dbReference type="ChEBI" id="CHEBI:59789"/>
        <dbReference type="ChEBI" id="CHEBI:74495"/>
        <dbReference type="ChEBI" id="CHEBI:82748"/>
        <dbReference type="EC" id="2.1.1.200"/>
    </reaction>
</comment>
<evidence type="ECO:0000313" key="7">
    <source>
        <dbReference type="EMBL" id="MCM1981518.1"/>
    </source>
</evidence>
<dbReference type="CDD" id="cd18093">
    <property type="entry name" value="SpoU-like_TrmJ"/>
    <property type="match status" value="1"/>
</dbReference>
<keyword evidence="3" id="KW-0808">Transferase</keyword>
<proteinExistence type="inferred from homology"/>
<dbReference type="Proteomes" id="UP000031561">
    <property type="component" value="Unassembled WGS sequence"/>
</dbReference>
<evidence type="ECO:0000256" key="5">
    <source>
        <dbReference type="RuleBase" id="RU362024"/>
    </source>
</evidence>
<organism evidence="7 8">
    <name type="scientific">Lyngbya confervoides BDU141951</name>
    <dbReference type="NCBI Taxonomy" id="1574623"/>
    <lineage>
        <taxon>Bacteria</taxon>
        <taxon>Bacillati</taxon>
        <taxon>Cyanobacteriota</taxon>
        <taxon>Cyanophyceae</taxon>
        <taxon>Oscillatoriophycideae</taxon>
        <taxon>Oscillatoriales</taxon>
        <taxon>Microcoleaceae</taxon>
        <taxon>Lyngbya</taxon>
    </lineage>
</organism>
<accession>A0ABD4SZ21</accession>
<dbReference type="GO" id="GO:0005737">
    <property type="term" value="C:cytoplasm"/>
    <property type="evidence" value="ECO:0007669"/>
    <property type="project" value="UniProtKB-SubCell"/>
</dbReference>
<dbReference type="EMBL" id="JTHE03000009">
    <property type="protein sequence ID" value="MCM1981518.1"/>
    <property type="molecule type" value="Genomic_DNA"/>
</dbReference>
<comment type="caution">
    <text evidence="7">The sequence shown here is derived from an EMBL/GenBank/DDBJ whole genome shotgun (WGS) entry which is preliminary data.</text>
</comment>
<name>A0ABD4SZ21_9CYAN</name>
<keyword evidence="5" id="KW-0963">Cytoplasm</keyword>
<dbReference type="PANTHER" id="PTHR42786:SF2">
    <property type="entry name" value="TRNA (CYTIDINE_URIDINE-2'-O-)-METHYLTRANSFERASE TRMJ"/>
    <property type="match status" value="1"/>
</dbReference>
<dbReference type="AlphaFoldDB" id="A0ABD4SZ21"/>
<reference evidence="7 8" key="1">
    <citation type="journal article" date="2015" name="Genome Announc.">
        <title>Draft Genome Sequence of Filamentous Marine Cyanobacterium Lyngbya confervoides Strain BDU141951.</title>
        <authorList>
            <person name="Chandrababunaidu M.M."/>
            <person name="Sen D."/>
            <person name="Tripathy S."/>
        </authorList>
    </citation>
    <scope>NUCLEOTIDE SEQUENCE [LARGE SCALE GENOMIC DNA]</scope>
    <source>
        <strain evidence="7 8">BDU141951</strain>
    </source>
</reference>
<comment type="catalytic activity">
    <reaction evidence="5">
        <text>uridine(32) in tRNA + S-adenosyl-L-methionine = 2'-O-methyluridine(32) in tRNA + S-adenosyl-L-homocysteine + H(+)</text>
        <dbReference type="Rhea" id="RHEA:42936"/>
        <dbReference type="Rhea" id="RHEA-COMP:10107"/>
        <dbReference type="Rhea" id="RHEA-COMP:10290"/>
        <dbReference type="ChEBI" id="CHEBI:15378"/>
        <dbReference type="ChEBI" id="CHEBI:57856"/>
        <dbReference type="ChEBI" id="CHEBI:59789"/>
        <dbReference type="ChEBI" id="CHEBI:65315"/>
        <dbReference type="ChEBI" id="CHEBI:74478"/>
        <dbReference type="EC" id="2.1.1.200"/>
    </reaction>
</comment>
<evidence type="ECO:0000256" key="1">
    <source>
        <dbReference type="ARBA" id="ARBA00007228"/>
    </source>
</evidence>
<dbReference type="GO" id="GO:0032259">
    <property type="term" value="P:methylation"/>
    <property type="evidence" value="ECO:0007669"/>
    <property type="project" value="UniProtKB-KW"/>
</dbReference>
<evidence type="ECO:0000256" key="2">
    <source>
        <dbReference type="ARBA" id="ARBA00022603"/>
    </source>
</evidence>
<feature type="domain" description="tRNA/rRNA methyltransferase SpoU type" evidence="6">
    <location>
        <begin position="8"/>
        <end position="154"/>
    </location>
</feature>
<keyword evidence="2 5" id="KW-0489">Methyltransferase</keyword>
<comment type="similarity">
    <text evidence="1">Belongs to the class IV-like SAM-binding methyltransferase superfamily. RNA methyltransferase TrmH family.</text>
</comment>
<comment type="subunit">
    <text evidence="5">Homodimer.</text>
</comment>
<keyword evidence="8" id="KW-1185">Reference proteome</keyword>
<dbReference type="PANTHER" id="PTHR42786">
    <property type="entry name" value="TRNA/RRNA METHYLTRANSFERASE"/>
    <property type="match status" value="1"/>
</dbReference>
<evidence type="ECO:0000259" key="6">
    <source>
        <dbReference type="Pfam" id="PF00588"/>
    </source>
</evidence>
<dbReference type="InterPro" id="IPR001537">
    <property type="entry name" value="SpoU_MeTrfase"/>
</dbReference>
<dbReference type="PIRSF" id="PIRSF004808">
    <property type="entry name" value="LasT"/>
    <property type="match status" value="1"/>
</dbReference>
<keyword evidence="5" id="KW-0819">tRNA processing</keyword>
<sequence length="248" mass="27756">MLERLHNIHIVLVEPSGPRNVGSIARVMKNMGLAHLILINPQCDYVGDEARQMAVHAADILEQAQRFDTLAEGLAGRFRVIATTARSRHHNLEAEPPRVALPWLLDQPSALIFGREASGLTNQELEFAQRIVTLPVDASYASLNLAQAVGICSYELRQICLEAGPPAQDSPWSTGTASRVPFEALEDYFQHLEQVLCAIGYLYPHTAASRMQKFRQIYKRSQLTPQELAMLRGILRQTEWAIHRITPS</sequence>
<evidence type="ECO:0000256" key="3">
    <source>
        <dbReference type="ARBA" id="ARBA00022679"/>
    </source>
</evidence>
<gene>
    <name evidence="5" type="primary">trmJ</name>
    <name evidence="7" type="ORF">QQ91_0001565</name>
</gene>
<evidence type="ECO:0000256" key="4">
    <source>
        <dbReference type="ARBA" id="ARBA00022691"/>
    </source>
</evidence>
<dbReference type="SUPFAM" id="SSF75217">
    <property type="entry name" value="alpha/beta knot"/>
    <property type="match status" value="1"/>
</dbReference>
<dbReference type="RefSeq" id="WP_166279120.1">
    <property type="nucleotide sequence ID" value="NZ_JTHE03000009.1"/>
</dbReference>
<dbReference type="Gene3D" id="1.10.8.590">
    <property type="match status" value="1"/>
</dbReference>
<dbReference type="EC" id="2.1.1.200" evidence="5"/>
<dbReference type="InterPro" id="IPR029026">
    <property type="entry name" value="tRNA_m1G_MTases_N"/>
</dbReference>
<dbReference type="InterPro" id="IPR004384">
    <property type="entry name" value="RNA_MeTrfase_TrmJ/LasT"/>
</dbReference>
<comment type="subcellular location">
    <subcellularLocation>
        <location evidence="5">Cytoplasm</location>
    </subcellularLocation>
</comment>
<evidence type="ECO:0000313" key="8">
    <source>
        <dbReference type="Proteomes" id="UP000031561"/>
    </source>
</evidence>